<feature type="signal peptide" evidence="2">
    <location>
        <begin position="1"/>
        <end position="21"/>
    </location>
</feature>
<sequence>MKPTRLFVCMLFLLSVHTGFASEKNAGFASETSVIMPVEVQSAAETGFTTYKEMAAANPQEFGFRTADDIEQLSLGEAYPIMGINVNKVKDKKNRHLSHITESLNRWDFIVYLHELPTIFLTVSKQPSGHYVMTEFGGNAEHFKKAVTDFKKELASKVQKEQVEKLHVVLFNTEKWIFTELENGEELATFVPASTGNDQGIELHPSMEYVKQIKQNVEANQTLIENQKFVYGSTEGLSSSNAASMVEPQSFSPSYLLIIAGIGGIGAVLYVIKRKSLPH</sequence>
<evidence type="ECO:0000256" key="2">
    <source>
        <dbReference type="SAM" id="SignalP"/>
    </source>
</evidence>
<gene>
    <name evidence="3" type="ORF">ACFSUC_05455</name>
</gene>
<keyword evidence="1" id="KW-1133">Transmembrane helix</keyword>
<evidence type="ECO:0000313" key="4">
    <source>
        <dbReference type="Proteomes" id="UP001597497"/>
    </source>
</evidence>
<feature type="chain" id="PRO_5047109394" description="LPXTG cell wall anchor domain-containing protein" evidence="2">
    <location>
        <begin position="22"/>
        <end position="279"/>
    </location>
</feature>
<reference evidence="4" key="1">
    <citation type="journal article" date="2019" name="Int. J. Syst. Evol. Microbiol.">
        <title>The Global Catalogue of Microorganisms (GCM) 10K type strain sequencing project: providing services to taxonomists for standard genome sequencing and annotation.</title>
        <authorList>
            <consortium name="The Broad Institute Genomics Platform"/>
            <consortium name="The Broad Institute Genome Sequencing Center for Infectious Disease"/>
            <person name="Wu L."/>
            <person name="Ma J."/>
        </authorList>
    </citation>
    <scope>NUCLEOTIDE SEQUENCE [LARGE SCALE GENOMIC DNA]</scope>
    <source>
        <strain evidence="4">KCTC 33676</strain>
    </source>
</reference>
<keyword evidence="1" id="KW-0472">Membrane</keyword>
<organism evidence="3 4">
    <name type="scientific">Marinicrinis sediminis</name>
    <dbReference type="NCBI Taxonomy" id="1652465"/>
    <lineage>
        <taxon>Bacteria</taxon>
        <taxon>Bacillati</taxon>
        <taxon>Bacillota</taxon>
        <taxon>Bacilli</taxon>
        <taxon>Bacillales</taxon>
        <taxon>Paenibacillaceae</taxon>
    </lineage>
</organism>
<keyword evidence="1" id="KW-0812">Transmembrane</keyword>
<name>A0ABW5R8H4_9BACL</name>
<evidence type="ECO:0000256" key="1">
    <source>
        <dbReference type="SAM" id="Phobius"/>
    </source>
</evidence>
<proteinExistence type="predicted"/>
<dbReference type="Proteomes" id="UP001597497">
    <property type="component" value="Unassembled WGS sequence"/>
</dbReference>
<keyword evidence="2" id="KW-0732">Signal</keyword>
<accession>A0ABW5R8H4</accession>
<feature type="transmembrane region" description="Helical" evidence="1">
    <location>
        <begin position="254"/>
        <end position="272"/>
    </location>
</feature>
<keyword evidence="4" id="KW-1185">Reference proteome</keyword>
<protein>
    <recommendedName>
        <fullName evidence="5">LPXTG cell wall anchor domain-containing protein</fullName>
    </recommendedName>
</protein>
<evidence type="ECO:0008006" key="5">
    <source>
        <dbReference type="Google" id="ProtNLM"/>
    </source>
</evidence>
<dbReference type="RefSeq" id="WP_379928476.1">
    <property type="nucleotide sequence ID" value="NZ_JBHUMM010000008.1"/>
</dbReference>
<dbReference type="EMBL" id="JBHUMM010000008">
    <property type="protein sequence ID" value="MFD2671046.1"/>
    <property type="molecule type" value="Genomic_DNA"/>
</dbReference>
<evidence type="ECO:0000313" key="3">
    <source>
        <dbReference type="EMBL" id="MFD2671046.1"/>
    </source>
</evidence>
<comment type="caution">
    <text evidence="3">The sequence shown here is derived from an EMBL/GenBank/DDBJ whole genome shotgun (WGS) entry which is preliminary data.</text>
</comment>